<evidence type="ECO:0000256" key="1">
    <source>
        <dbReference type="SAM" id="MobiDB-lite"/>
    </source>
</evidence>
<gene>
    <name evidence="2" type="ORF">Tco_0878728</name>
</gene>
<protein>
    <submittedName>
        <fullName evidence="2">Reverse transcriptase domain-containing protein</fullName>
    </submittedName>
</protein>
<dbReference type="Proteomes" id="UP001151760">
    <property type="component" value="Unassembled WGS sequence"/>
</dbReference>
<reference evidence="2" key="2">
    <citation type="submission" date="2022-01" db="EMBL/GenBank/DDBJ databases">
        <authorList>
            <person name="Yamashiro T."/>
            <person name="Shiraishi A."/>
            <person name="Satake H."/>
            <person name="Nakayama K."/>
        </authorList>
    </citation>
    <scope>NUCLEOTIDE SEQUENCE</scope>
</reference>
<feature type="region of interest" description="Disordered" evidence="1">
    <location>
        <begin position="420"/>
        <end position="462"/>
    </location>
</feature>
<dbReference type="PANTHER" id="PTHR48462:SF1">
    <property type="entry name" value="PROTEIN, PUTATIVE-RELATED"/>
    <property type="match status" value="1"/>
</dbReference>
<keyword evidence="3" id="KW-1185">Reference proteome</keyword>
<keyword evidence="2" id="KW-0548">Nucleotidyltransferase</keyword>
<comment type="caution">
    <text evidence="2">The sequence shown here is derived from an EMBL/GenBank/DDBJ whole genome shotgun (WGS) entry which is preliminary data.</text>
</comment>
<keyword evidence="2" id="KW-0808">Transferase</keyword>
<keyword evidence="2" id="KW-0695">RNA-directed DNA polymerase</keyword>
<dbReference type="PANTHER" id="PTHR48462">
    <property type="entry name" value="PROTEIN, PUTATIVE-RELATED"/>
    <property type="match status" value="1"/>
</dbReference>
<accession>A0ABQ5C1Y5</accession>
<name>A0ABQ5C1Y5_9ASTR</name>
<reference evidence="2" key="1">
    <citation type="journal article" date="2022" name="Int. J. Mol. Sci.">
        <title>Draft Genome of Tanacetum Coccineum: Genomic Comparison of Closely Related Tanacetum-Family Plants.</title>
        <authorList>
            <person name="Yamashiro T."/>
            <person name="Shiraishi A."/>
            <person name="Nakayama K."/>
            <person name="Satake H."/>
        </authorList>
    </citation>
    <scope>NUCLEOTIDE SEQUENCE</scope>
</reference>
<dbReference type="CDD" id="cd09272">
    <property type="entry name" value="RNase_HI_RT_Ty1"/>
    <property type="match status" value="1"/>
</dbReference>
<dbReference type="GO" id="GO:0003964">
    <property type="term" value="F:RNA-directed DNA polymerase activity"/>
    <property type="evidence" value="ECO:0007669"/>
    <property type="project" value="UniProtKB-KW"/>
</dbReference>
<dbReference type="EMBL" id="BQNB010013767">
    <property type="protein sequence ID" value="GJT20022.1"/>
    <property type="molecule type" value="Genomic_DNA"/>
</dbReference>
<evidence type="ECO:0000313" key="2">
    <source>
        <dbReference type="EMBL" id="GJT20022.1"/>
    </source>
</evidence>
<evidence type="ECO:0000313" key="3">
    <source>
        <dbReference type="Proteomes" id="UP001151760"/>
    </source>
</evidence>
<proteinExistence type="predicted"/>
<organism evidence="2 3">
    <name type="scientific">Tanacetum coccineum</name>
    <dbReference type="NCBI Taxonomy" id="301880"/>
    <lineage>
        <taxon>Eukaryota</taxon>
        <taxon>Viridiplantae</taxon>
        <taxon>Streptophyta</taxon>
        <taxon>Embryophyta</taxon>
        <taxon>Tracheophyta</taxon>
        <taxon>Spermatophyta</taxon>
        <taxon>Magnoliopsida</taxon>
        <taxon>eudicotyledons</taxon>
        <taxon>Gunneridae</taxon>
        <taxon>Pentapetalae</taxon>
        <taxon>asterids</taxon>
        <taxon>campanulids</taxon>
        <taxon>Asterales</taxon>
        <taxon>Asteraceae</taxon>
        <taxon>Asteroideae</taxon>
        <taxon>Anthemideae</taxon>
        <taxon>Anthemidinae</taxon>
        <taxon>Tanacetum</taxon>
    </lineage>
</organism>
<sequence length="865" mass="98036">MVGEMACHESEYLQTIGSLIGCQSNDPQCELLLIRRLTHSFDMALRSALAYCHAPGLGLANGNWRHRYSPLTFGGLAFYSASATLQTTKLLRDVGIVAPGSTFDDALCVFNNVMEIDFLSNLSEIALWQAQSEDHTFRLDKRLRVGFMLGIFIGDHVVSCAGIIGIKHRHNMVRDTLVDICFRSGISAGKEVDIGLEEGHDKKLRPADMLLYSWDGGLDVCVDLTGSSPLTQTRMSDFAPGRAVTDAAHRKRGKYMAKCADIGYGFLPFSFSSLGELETDAVTLLKRVRNFSMAQDIGARAAGHIFNRIGFSIAKGVGAQIVSRLPSNVLELEKIDDVFGIINLSFAKNVTQEDVFMNSLRVDNYHLNGMVVDDTVRIDENQDVNHMEVDSFVRLKESQDEVNHRVVEDSVRIKQSYGDVASTNRMSDDNYDANYVHEGSGEEEDKQPTSSKQQQQQQQQDYDAWVEIPEIDEDEVITKDETPELLNEFQNVDKRERRQEDLITPKKDTLVLYGPQRNPNKPPRYLYNKDLFYLKHGNTKEKKYVLSLHNIHATSFLENDLEDKLTRWVQRIENEAKTVQGSGLAGLAGLKAVNDELGIESYQMKVNLIAPTLTIPSIDELNPLSIIDVPFVVLKEVKLKIFEFEYKMKNPVLGDLDLKIMKAFERETEKRLKHYDILLTTSSTIFLQRIIASLYKEISMTDLGSLISFMGISVNGTMKGMFLFHKKYVVKVLERVVQQVFLYMHDILEPHLAVLKRILCYVCGTLDYDYCVFLGNNLLSWSFKRQYTFSRSTVEAENCGVANAMHETSWLQKILRELHSPLHYGTVVYCDKLSSVYLSSSPMQHQRTKHIEIDIHFVQDWVATG</sequence>